<reference evidence="3" key="1">
    <citation type="journal article" date="2017" name="Nat. Ecol. Evol.">
        <title>Genome expansion and lineage-specific genetic innovations in the forest pathogenic fungi Armillaria.</title>
        <authorList>
            <person name="Sipos G."/>
            <person name="Prasanna A.N."/>
            <person name="Walter M.C."/>
            <person name="O'Connor E."/>
            <person name="Balint B."/>
            <person name="Krizsan K."/>
            <person name="Kiss B."/>
            <person name="Hess J."/>
            <person name="Varga T."/>
            <person name="Slot J."/>
            <person name="Riley R."/>
            <person name="Boka B."/>
            <person name="Rigling D."/>
            <person name="Barry K."/>
            <person name="Lee J."/>
            <person name="Mihaltcheva S."/>
            <person name="LaButti K."/>
            <person name="Lipzen A."/>
            <person name="Waldron R."/>
            <person name="Moloney N.M."/>
            <person name="Sperisen C."/>
            <person name="Kredics L."/>
            <person name="Vagvoelgyi C."/>
            <person name="Patrignani A."/>
            <person name="Fitzpatrick D."/>
            <person name="Nagy I."/>
            <person name="Doyle S."/>
            <person name="Anderson J.B."/>
            <person name="Grigoriev I.V."/>
            <person name="Gueldener U."/>
            <person name="Muensterkoetter M."/>
            <person name="Nagy L.G."/>
        </authorList>
    </citation>
    <scope>NUCLEOTIDE SEQUENCE [LARGE SCALE GENOMIC DNA]</scope>
    <source>
        <strain evidence="3">Ar21-2</strain>
    </source>
</reference>
<dbReference type="OMA" id="WSERFSI"/>
<dbReference type="AlphaFoldDB" id="A0A2H3D9T0"/>
<keyword evidence="3" id="KW-1185">Reference proteome</keyword>
<dbReference type="Proteomes" id="UP000217790">
    <property type="component" value="Unassembled WGS sequence"/>
</dbReference>
<feature type="signal peptide" evidence="1">
    <location>
        <begin position="1"/>
        <end position="19"/>
    </location>
</feature>
<gene>
    <name evidence="2" type="ORF">ARMGADRAFT_1013727</name>
</gene>
<organism evidence="2 3">
    <name type="scientific">Armillaria gallica</name>
    <name type="common">Bulbous honey fungus</name>
    <name type="synonym">Armillaria bulbosa</name>
    <dbReference type="NCBI Taxonomy" id="47427"/>
    <lineage>
        <taxon>Eukaryota</taxon>
        <taxon>Fungi</taxon>
        <taxon>Dikarya</taxon>
        <taxon>Basidiomycota</taxon>
        <taxon>Agaricomycotina</taxon>
        <taxon>Agaricomycetes</taxon>
        <taxon>Agaricomycetidae</taxon>
        <taxon>Agaricales</taxon>
        <taxon>Marasmiineae</taxon>
        <taxon>Physalacriaceae</taxon>
        <taxon>Armillaria</taxon>
    </lineage>
</organism>
<feature type="chain" id="PRO_5013561148" evidence="1">
    <location>
        <begin position="20"/>
        <end position="129"/>
    </location>
</feature>
<evidence type="ECO:0000313" key="3">
    <source>
        <dbReference type="Proteomes" id="UP000217790"/>
    </source>
</evidence>
<dbReference type="InParanoid" id="A0A2H3D9T0"/>
<name>A0A2H3D9T0_ARMGA</name>
<evidence type="ECO:0000256" key="1">
    <source>
        <dbReference type="SAM" id="SignalP"/>
    </source>
</evidence>
<dbReference type="OrthoDB" id="2317741at2759"/>
<sequence>MKIAFSTAFLTALFAGASASSAAVRRDIFNPPILSPSTGTTWTVNTTQTVSWDTSNPPDLITGRNFSSIRLTKGGRQLPVVLADKFDILLGKINVKVPWVTEGDDYTIILFGDSGNWSKRFSIKGGPAN</sequence>
<keyword evidence="1" id="KW-0732">Signal</keyword>
<dbReference type="EMBL" id="KZ293660">
    <property type="protein sequence ID" value="PBK91979.1"/>
    <property type="molecule type" value="Genomic_DNA"/>
</dbReference>
<accession>A0A2H3D9T0</accession>
<protein>
    <submittedName>
        <fullName evidence="2">Uncharacterized protein</fullName>
    </submittedName>
</protein>
<proteinExistence type="predicted"/>
<evidence type="ECO:0000313" key="2">
    <source>
        <dbReference type="EMBL" id="PBK91979.1"/>
    </source>
</evidence>